<dbReference type="PANTHER" id="PTHR48009:SF1">
    <property type="entry name" value="LEUCINE-RICH REPEAT (LRR) FAMILY PROTEIN"/>
    <property type="match status" value="1"/>
</dbReference>
<evidence type="ECO:0000259" key="6">
    <source>
        <dbReference type="Pfam" id="PF08263"/>
    </source>
</evidence>
<gene>
    <name evidence="7" type="ORF">NYM_LOCUS24475</name>
</gene>
<keyword evidence="3" id="KW-0677">Repeat</keyword>
<dbReference type="FunFam" id="3.80.10.10:FF:000041">
    <property type="entry name" value="LRR receptor-like serine/threonine-protein kinase ERECTA"/>
    <property type="match status" value="1"/>
</dbReference>
<name>A0A5K1FAT6_9MAGN</name>
<feature type="region of interest" description="Disordered" evidence="5">
    <location>
        <begin position="369"/>
        <end position="389"/>
    </location>
</feature>
<dbReference type="Pfam" id="PF08263">
    <property type="entry name" value="LRRNT_2"/>
    <property type="match status" value="1"/>
</dbReference>
<evidence type="ECO:0000256" key="3">
    <source>
        <dbReference type="ARBA" id="ARBA00022737"/>
    </source>
</evidence>
<evidence type="ECO:0000256" key="2">
    <source>
        <dbReference type="ARBA" id="ARBA00022729"/>
    </source>
</evidence>
<dbReference type="Gene3D" id="3.80.10.10">
    <property type="entry name" value="Ribonuclease Inhibitor"/>
    <property type="match status" value="3"/>
</dbReference>
<dbReference type="InterPro" id="IPR032675">
    <property type="entry name" value="LRR_dom_sf"/>
</dbReference>
<feature type="domain" description="Leucine-rich repeat-containing N-terminal plant-type" evidence="6">
    <location>
        <begin position="8"/>
        <end position="50"/>
    </location>
</feature>
<dbReference type="OrthoDB" id="676979at2759"/>
<evidence type="ECO:0000313" key="7">
    <source>
        <dbReference type="EMBL" id="VVW61342.1"/>
    </source>
</evidence>
<dbReference type="OMA" id="SYNCMDP"/>
<evidence type="ECO:0000256" key="4">
    <source>
        <dbReference type="ARBA" id="ARBA00023180"/>
    </source>
</evidence>
<proteinExistence type="predicted"/>
<dbReference type="InterPro" id="IPR053213">
    <property type="entry name" value="RLP29"/>
</dbReference>
<dbReference type="Pfam" id="PF00560">
    <property type="entry name" value="LRR_1"/>
    <property type="match status" value="3"/>
</dbReference>
<dbReference type="InterPro" id="IPR001611">
    <property type="entry name" value="Leu-rich_rpt"/>
</dbReference>
<dbReference type="InterPro" id="IPR013210">
    <property type="entry name" value="LRR_N_plant-typ"/>
</dbReference>
<accession>A0A5K1FAT6</accession>
<dbReference type="AlphaFoldDB" id="A0A5K1FAT6"/>
<dbReference type="SUPFAM" id="SSF52058">
    <property type="entry name" value="L domain-like"/>
    <property type="match status" value="1"/>
</dbReference>
<keyword evidence="1" id="KW-0433">Leucine-rich repeat</keyword>
<keyword evidence="2" id="KW-0732">Signal</keyword>
<evidence type="ECO:0000256" key="1">
    <source>
        <dbReference type="ARBA" id="ARBA00022614"/>
    </source>
</evidence>
<dbReference type="EMBL" id="LR721785">
    <property type="protein sequence ID" value="VVW61342.1"/>
    <property type="molecule type" value="Genomic_DNA"/>
</dbReference>
<dbReference type="PANTHER" id="PTHR48009">
    <property type="entry name" value="LEUCINE-RICH REPEAT (LRR) FAMILY PROTEIN"/>
    <property type="match status" value="1"/>
</dbReference>
<protein>
    <recommendedName>
        <fullName evidence="6">Leucine-rich repeat-containing N-terminal plant-type domain-containing protein</fullName>
    </recommendedName>
</protein>
<reference evidence="7" key="1">
    <citation type="submission" date="2019-09" db="EMBL/GenBank/DDBJ databases">
        <authorList>
            <person name="Zhang L."/>
        </authorList>
    </citation>
    <scope>NUCLEOTIDE SEQUENCE</scope>
</reference>
<sequence>MAQPFPLHQQDLESLREIRRNLDDLPGSDFFSSWDSTGADPCSSFAGVVCQPDVGGGLYQRVQSLNLGTGLAGSLGLTGSLSPALGNLTALLQLVVYPGNVSGDIPDSICNLQSLQYLEITSNSISGRIPACLENLQSLHTIDLGYNNLHGPIPANLSSSSMALRVLILTSNFLSGPLPNFDAQFFHIDIKKNLFTGFLPRFPASLRYLSASQNRLSGPLTNLVPLPQLSFLDMSMNDFNGSIPTALFSYDISSLLLQRNNLSGQIPSMSQRANLAAATVDLSHNNLTGELPVGLAGVENLFLNNNRFTGPVPVEFVNNVYGGSLKTLYLQHNYLTSFPVPPGGGAGLPESGSLCISYNCMDPPVRPPCPASAGKQQSRPVNQCPAYNG</sequence>
<dbReference type="Gramene" id="NC7G0310570.1">
    <property type="protein sequence ID" value="NC7G0310570.1:cds"/>
    <property type="gene ID" value="NC7G0310570"/>
</dbReference>
<organism evidence="7">
    <name type="scientific">Nymphaea colorata</name>
    <name type="common">pocket water lily</name>
    <dbReference type="NCBI Taxonomy" id="210225"/>
    <lineage>
        <taxon>Eukaryota</taxon>
        <taxon>Viridiplantae</taxon>
        <taxon>Streptophyta</taxon>
        <taxon>Embryophyta</taxon>
        <taxon>Tracheophyta</taxon>
        <taxon>Spermatophyta</taxon>
        <taxon>Magnoliopsida</taxon>
        <taxon>Nymphaeales</taxon>
        <taxon>Nymphaeaceae</taxon>
        <taxon>Nymphaea</taxon>
    </lineage>
</organism>
<keyword evidence="4" id="KW-0325">Glycoprotein</keyword>
<evidence type="ECO:0000256" key="5">
    <source>
        <dbReference type="SAM" id="MobiDB-lite"/>
    </source>
</evidence>